<keyword evidence="3" id="KW-1185">Reference proteome</keyword>
<evidence type="ECO:0000313" key="3">
    <source>
        <dbReference type="Proteomes" id="UP000645517"/>
    </source>
</evidence>
<accession>A0ABQ2IZM2</accession>
<feature type="region of interest" description="Disordered" evidence="1">
    <location>
        <begin position="69"/>
        <end position="102"/>
    </location>
</feature>
<reference evidence="3" key="1">
    <citation type="journal article" date="2019" name="Int. J. Syst. Evol. Microbiol.">
        <title>The Global Catalogue of Microorganisms (GCM) 10K type strain sequencing project: providing services to taxonomists for standard genome sequencing and annotation.</title>
        <authorList>
            <consortium name="The Broad Institute Genomics Platform"/>
            <consortium name="The Broad Institute Genome Sequencing Center for Infectious Disease"/>
            <person name="Wu L."/>
            <person name="Ma J."/>
        </authorList>
    </citation>
    <scope>NUCLEOTIDE SEQUENCE [LARGE SCALE GENOMIC DNA]</scope>
    <source>
        <strain evidence="3">JCM 16918</strain>
    </source>
</reference>
<evidence type="ECO:0000313" key="2">
    <source>
        <dbReference type="EMBL" id="GGN35827.1"/>
    </source>
</evidence>
<dbReference type="EMBL" id="BMOR01000005">
    <property type="protein sequence ID" value="GGN35827.1"/>
    <property type="molecule type" value="Genomic_DNA"/>
</dbReference>
<evidence type="ECO:0000256" key="1">
    <source>
        <dbReference type="SAM" id="MobiDB-lite"/>
    </source>
</evidence>
<gene>
    <name evidence="2" type="ORF">GCM10010842_16060</name>
</gene>
<sequence length="102" mass="10870">MTTFLIFIVLPVVLIVLALRMKPLIPPDERTHDPLGASGAAGGMFGSHGLEADPVSVREDTEQVRFDLTAFSSSVEGPEARPSTPLPTAGVDGFSLHSSQRR</sequence>
<protein>
    <submittedName>
        <fullName evidence="2">Uncharacterized protein</fullName>
    </submittedName>
</protein>
<dbReference type="RefSeq" id="WP_189055762.1">
    <property type="nucleotide sequence ID" value="NZ_BMOR01000005.1"/>
</dbReference>
<name>A0ABQ2IZM2_9DEIO</name>
<feature type="region of interest" description="Disordered" evidence="1">
    <location>
        <begin position="30"/>
        <end position="56"/>
    </location>
</feature>
<comment type="caution">
    <text evidence="2">The sequence shown here is derived from an EMBL/GenBank/DDBJ whole genome shotgun (WGS) entry which is preliminary data.</text>
</comment>
<proteinExistence type="predicted"/>
<organism evidence="2 3">
    <name type="scientific">Deinococcus daejeonensis</name>
    <dbReference type="NCBI Taxonomy" id="1007098"/>
    <lineage>
        <taxon>Bacteria</taxon>
        <taxon>Thermotogati</taxon>
        <taxon>Deinococcota</taxon>
        <taxon>Deinococci</taxon>
        <taxon>Deinococcales</taxon>
        <taxon>Deinococcaceae</taxon>
        <taxon>Deinococcus</taxon>
    </lineage>
</organism>
<dbReference type="Proteomes" id="UP000645517">
    <property type="component" value="Unassembled WGS sequence"/>
</dbReference>